<dbReference type="OrthoDB" id="9802447at2"/>
<evidence type="ECO:0000256" key="4">
    <source>
        <dbReference type="ARBA" id="ARBA00022827"/>
    </source>
</evidence>
<protein>
    <submittedName>
        <fullName evidence="11">Acyl-CoA dehydrogenase</fullName>
        <ecNumber evidence="11">1.3.99.-</ecNumber>
    </submittedName>
</protein>
<dbReference type="Proteomes" id="UP000320390">
    <property type="component" value="Chromosome"/>
</dbReference>
<keyword evidence="12" id="KW-1185">Reference proteome</keyword>
<dbReference type="PANTHER" id="PTHR42807">
    <property type="entry name" value="GLUTARYL-COA DEHYDROGENASE, MITOCHONDRIAL"/>
    <property type="match status" value="1"/>
</dbReference>
<dbReference type="InterPro" id="IPR052033">
    <property type="entry name" value="Glutaryl-CoA_DH_mitochondrial"/>
</dbReference>
<evidence type="ECO:0000256" key="7">
    <source>
        <dbReference type="RuleBase" id="RU362125"/>
    </source>
</evidence>
<dbReference type="Gene3D" id="1.20.140.10">
    <property type="entry name" value="Butyryl-CoA Dehydrogenase, subunit A, domain 3"/>
    <property type="match status" value="1"/>
</dbReference>
<evidence type="ECO:0000259" key="9">
    <source>
        <dbReference type="Pfam" id="PF02770"/>
    </source>
</evidence>
<dbReference type="InterPro" id="IPR009075">
    <property type="entry name" value="AcylCo_DH/oxidase_C"/>
</dbReference>
<dbReference type="InterPro" id="IPR036250">
    <property type="entry name" value="AcylCo_DH-like_C"/>
</dbReference>
<organism evidence="11 12">
    <name type="scientific">Saltatorellus ferox</name>
    <dbReference type="NCBI Taxonomy" id="2528018"/>
    <lineage>
        <taxon>Bacteria</taxon>
        <taxon>Pseudomonadati</taxon>
        <taxon>Planctomycetota</taxon>
        <taxon>Planctomycetia</taxon>
        <taxon>Planctomycetia incertae sedis</taxon>
        <taxon>Saltatorellus</taxon>
    </lineage>
</organism>
<dbReference type="SUPFAM" id="SSF47203">
    <property type="entry name" value="Acyl-CoA dehydrogenase C-terminal domain-like"/>
    <property type="match status" value="1"/>
</dbReference>
<dbReference type="InterPro" id="IPR006091">
    <property type="entry name" value="Acyl-CoA_Oxase/DH_mid-dom"/>
</dbReference>
<keyword evidence="5" id="KW-0809">Transit peptide</keyword>
<keyword evidence="3 7" id="KW-0285">Flavoprotein</keyword>
<gene>
    <name evidence="11" type="primary">acdA_4</name>
    <name evidence="11" type="ORF">Poly30_33120</name>
</gene>
<dbReference type="PANTHER" id="PTHR42807:SF1">
    <property type="entry name" value="GLUTARYL-COA DEHYDROGENASE, MITOCHONDRIAL"/>
    <property type="match status" value="1"/>
</dbReference>
<evidence type="ECO:0000256" key="3">
    <source>
        <dbReference type="ARBA" id="ARBA00022630"/>
    </source>
</evidence>
<name>A0A518EUL3_9BACT</name>
<comment type="similarity">
    <text evidence="2 7">Belongs to the acyl-CoA dehydrogenase family.</text>
</comment>
<keyword evidence="4 7" id="KW-0274">FAD</keyword>
<dbReference type="Pfam" id="PF00441">
    <property type="entry name" value="Acyl-CoA_dh_1"/>
    <property type="match status" value="1"/>
</dbReference>
<reference evidence="11 12" key="1">
    <citation type="submission" date="2019-02" db="EMBL/GenBank/DDBJ databases">
        <title>Deep-cultivation of Planctomycetes and their phenomic and genomic characterization uncovers novel biology.</title>
        <authorList>
            <person name="Wiegand S."/>
            <person name="Jogler M."/>
            <person name="Boedeker C."/>
            <person name="Pinto D."/>
            <person name="Vollmers J."/>
            <person name="Rivas-Marin E."/>
            <person name="Kohn T."/>
            <person name="Peeters S.H."/>
            <person name="Heuer A."/>
            <person name="Rast P."/>
            <person name="Oberbeckmann S."/>
            <person name="Bunk B."/>
            <person name="Jeske O."/>
            <person name="Meyerdierks A."/>
            <person name="Storesund J.E."/>
            <person name="Kallscheuer N."/>
            <person name="Luecker S."/>
            <person name="Lage O.M."/>
            <person name="Pohl T."/>
            <person name="Merkel B.J."/>
            <person name="Hornburger P."/>
            <person name="Mueller R.-W."/>
            <person name="Bruemmer F."/>
            <person name="Labrenz M."/>
            <person name="Spormann A.M."/>
            <person name="Op den Camp H."/>
            <person name="Overmann J."/>
            <person name="Amann R."/>
            <person name="Jetten M.S.M."/>
            <person name="Mascher T."/>
            <person name="Medema M.H."/>
            <person name="Devos D.P."/>
            <person name="Kaster A.-K."/>
            <person name="Ovreas L."/>
            <person name="Rohde M."/>
            <person name="Galperin M.Y."/>
            <person name="Jogler C."/>
        </authorList>
    </citation>
    <scope>NUCLEOTIDE SEQUENCE [LARGE SCALE GENOMIC DNA]</scope>
    <source>
        <strain evidence="11 12">Poly30</strain>
    </source>
</reference>
<dbReference type="InterPro" id="IPR037069">
    <property type="entry name" value="AcylCoA_DH/ox_N_sf"/>
</dbReference>
<evidence type="ECO:0000259" key="8">
    <source>
        <dbReference type="Pfam" id="PF00441"/>
    </source>
</evidence>
<comment type="cofactor">
    <cofactor evidence="1 7">
        <name>FAD</name>
        <dbReference type="ChEBI" id="CHEBI:57692"/>
    </cofactor>
</comment>
<dbReference type="GO" id="GO:0050660">
    <property type="term" value="F:flavin adenine dinucleotide binding"/>
    <property type="evidence" value="ECO:0007669"/>
    <property type="project" value="InterPro"/>
</dbReference>
<dbReference type="InterPro" id="IPR009100">
    <property type="entry name" value="AcylCoA_DH/oxidase_NM_dom_sf"/>
</dbReference>
<dbReference type="InterPro" id="IPR046373">
    <property type="entry name" value="Acyl-CoA_Oxase/DH_mid-dom_sf"/>
</dbReference>
<evidence type="ECO:0000259" key="10">
    <source>
        <dbReference type="Pfam" id="PF02771"/>
    </source>
</evidence>
<dbReference type="GO" id="GO:0000062">
    <property type="term" value="F:fatty-acyl-CoA binding"/>
    <property type="evidence" value="ECO:0007669"/>
    <property type="project" value="TreeGrafter"/>
</dbReference>
<feature type="domain" description="Acyl-CoA dehydrogenase/oxidase N-terminal" evidence="10">
    <location>
        <begin position="17"/>
        <end position="129"/>
    </location>
</feature>
<dbReference type="GO" id="GO:0033539">
    <property type="term" value="P:fatty acid beta-oxidation using acyl-CoA dehydrogenase"/>
    <property type="evidence" value="ECO:0007669"/>
    <property type="project" value="TreeGrafter"/>
</dbReference>
<feature type="domain" description="Acyl-CoA dehydrogenase/oxidase C-terminal" evidence="8">
    <location>
        <begin position="235"/>
        <end position="381"/>
    </location>
</feature>
<evidence type="ECO:0000256" key="2">
    <source>
        <dbReference type="ARBA" id="ARBA00009347"/>
    </source>
</evidence>
<sequence length="389" mass="43071">MSAFTQLDYLDLDDQYSEEELMVRDTVRGWITERFNPVVMEHFEEGTFPMELAPELGELGVFGPTTPEEYGGAGMNSVAYGLICQELERGDSGLRSFCSVQGSLVMWPIHEYGSEEQKREYLPKLATGEMIGCFGLTEPDFGSNPGGMLTTARKDGNDYIINGRKMWITNGSVAQIAIVWAKVEGRIRGFIVPTDAKGFSAPNHNHKWSLRASYTSELVMEDVRVPASAMLPGADGLRGPLQCLTQARYGIAWGVIGSAYACFDETLRYQKERISFDKPIAAYQIPQMKFANMATDITCASLLNLRLGRLKDEGRFTSAQVSMAKRNSCKVALETARTCRDMLGANGVTLEYQTGRHMLNLESVITYEGTHDIHTLAIGAEVTGIMAFR</sequence>
<dbReference type="RefSeq" id="WP_145199282.1">
    <property type="nucleotide sequence ID" value="NZ_CP036434.1"/>
</dbReference>
<dbReference type="Gene3D" id="1.10.540.10">
    <property type="entry name" value="Acyl-CoA dehydrogenase/oxidase, N-terminal domain"/>
    <property type="match status" value="1"/>
</dbReference>
<evidence type="ECO:0000313" key="11">
    <source>
        <dbReference type="EMBL" id="QDV07779.1"/>
    </source>
</evidence>
<proteinExistence type="inferred from homology"/>
<dbReference type="Pfam" id="PF02770">
    <property type="entry name" value="Acyl-CoA_dh_M"/>
    <property type="match status" value="1"/>
</dbReference>
<dbReference type="GO" id="GO:0004361">
    <property type="term" value="F:glutaryl-CoA dehydrogenase activity"/>
    <property type="evidence" value="ECO:0007669"/>
    <property type="project" value="TreeGrafter"/>
</dbReference>
<dbReference type="FunFam" id="1.10.540.10:FF:000002">
    <property type="entry name" value="Acyl-CoA dehydrogenase FadE19"/>
    <property type="match status" value="1"/>
</dbReference>
<dbReference type="SUPFAM" id="SSF56645">
    <property type="entry name" value="Acyl-CoA dehydrogenase NM domain-like"/>
    <property type="match status" value="1"/>
</dbReference>
<dbReference type="GO" id="GO:0046949">
    <property type="term" value="P:fatty-acyl-CoA biosynthetic process"/>
    <property type="evidence" value="ECO:0007669"/>
    <property type="project" value="TreeGrafter"/>
</dbReference>
<dbReference type="AlphaFoldDB" id="A0A518EUL3"/>
<keyword evidence="6 7" id="KW-0560">Oxidoreductase</keyword>
<dbReference type="EMBL" id="CP036434">
    <property type="protein sequence ID" value="QDV07779.1"/>
    <property type="molecule type" value="Genomic_DNA"/>
</dbReference>
<feature type="domain" description="Acyl-CoA oxidase/dehydrogenase middle" evidence="9">
    <location>
        <begin position="133"/>
        <end position="223"/>
    </location>
</feature>
<dbReference type="InterPro" id="IPR013786">
    <property type="entry name" value="AcylCoA_DH/ox_N"/>
</dbReference>
<evidence type="ECO:0000256" key="6">
    <source>
        <dbReference type="ARBA" id="ARBA00023002"/>
    </source>
</evidence>
<evidence type="ECO:0000313" key="12">
    <source>
        <dbReference type="Proteomes" id="UP000320390"/>
    </source>
</evidence>
<dbReference type="EC" id="1.3.99.-" evidence="11"/>
<dbReference type="Pfam" id="PF02771">
    <property type="entry name" value="Acyl-CoA_dh_N"/>
    <property type="match status" value="1"/>
</dbReference>
<accession>A0A518EUL3</accession>
<evidence type="ECO:0000256" key="5">
    <source>
        <dbReference type="ARBA" id="ARBA00022946"/>
    </source>
</evidence>
<evidence type="ECO:0000256" key="1">
    <source>
        <dbReference type="ARBA" id="ARBA00001974"/>
    </source>
</evidence>
<dbReference type="Gene3D" id="2.40.110.10">
    <property type="entry name" value="Butyryl-CoA Dehydrogenase, subunit A, domain 2"/>
    <property type="match status" value="1"/>
</dbReference>